<dbReference type="InterPro" id="IPR013783">
    <property type="entry name" value="Ig-like_fold"/>
</dbReference>
<dbReference type="PROSITE" id="PS50835">
    <property type="entry name" value="IG_LIKE"/>
    <property type="match status" value="2"/>
</dbReference>
<dbReference type="Gene3D" id="2.60.40.10">
    <property type="entry name" value="Immunoglobulins"/>
    <property type="match status" value="3"/>
</dbReference>
<name>A0A814N309_9BILA</name>
<dbReference type="SUPFAM" id="SSF48726">
    <property type="entry name" value="Immunoglobulin"/>
    <property type="match status" value="2"/>
</dbReference>
<gene>
    <name evidence="8" type="ORF">JXQ802_LOCUS36786</name>
    <name evidence="7" type="ORF">PYM288_LOCUS19019</name>
</gene>
<dbReference type="InterPro" id="IPR051275">
    <property type="entry name" value="Cell_adhesion_signaling"/>
</dbReference>
<comment type="caution">
    <text evidence="7">The sequence shown here is derived from an EMBL/GenBank/DDBJ whole genome shotgun (WGS) entry which is preliminary data.</text>
</comment>
<dbReference type="GO" id="GO:0005886">
    <property type="term" value="C:plasma membrane"/>
    <property type="evidence" value="ECO:0007669"/>
    <property type="project" value="TreeGrafter"/>
</dbReference>
<evidence type="ECO:0000256" key="4">
    <source>
        <dbReference type="ARBA" id="ARBA00023180"/>
    </source>
</evidence>
<accession>A0A814N309</accession>
<evidence type="ECO:0000259" key="6">
    <source>
        <dbReference type="PROSITE" id="PS50835"/>
    </source>
</evidence>
<evidence type="ECO:0000313" key="8">
    <source>
        <dbReference type="EMBL" id="CAF1437282.1"/>
    </source>
</evidence>
<dbReference type="Proteomes" id="UP000663854">
    <property type="component" value="Unassembled WGS sequence"/>
</dbReference>
<organism evidence="7 9">
    <name type="scientific">Rotaria sordida</name>
    <dbReference type="NCBI Taxonomy" id="392033"/>
    <lineage>
        <taxon>Eukaryota</taxon>
        <taxon>Metazoa</taxon>
        <taxon>Spiralia</taxon>
        <taxon>Gnathifera</taxon>
        <taxon>Rotifera</taxon>
        <taxon>Eurotatoria</taxon>
        <taxon>Bdelloidea</taxon>
        <taxon>Philodinida</taxon>
        <taxon>Philodinidae</taxon>
        <taxon>Rotaria</taxon>
    </lineage>
</organism>
<dbReference type="GO" id="GO:0050839">
    <property type="term" value="F:cell adhesion molecule binding"/>
    <property type="evidence" value="ECO:0007669"/>
    <property type="project" value="TreeGrafter"/>
</dbReference>
<feature type="domain" description="Ig-like" evidence="6">
    <location>
        <begin position="21"/>
        <end position="135"/>
    </location>
</feature>
<keyword evidence="3" id="KW-1015">Disulfide bond</keyword>
<dbReference type="Proteomes" id="UP000663870">
    <property type="component" value="Unassembled WGS sequence"/>
</dbReference>
<proteinExistence type="predicted"/>
<keyword evidence="4" id="KW-0325">Glycoprotein</keyword>
<protein>
    <recommendedName>
        <fullName evidence="6">Ig-like domain-containing protein</fullName>
    </recommendedName>
</protein>
<evidence type="ECO:0000256" key="2">
    <source>
        <dbReference type="ARBA" id="ARBA00023136"/>
    </source>
</evidence>
<evidence type="ECO:0000313" key="9">
    <source>
        <dbReference type="Proteomes" id="UP000663854"/>
    </source>
</evidence>
<keyword evidence="5" id="KW-0393">Immunoglobulin domain</keyword>
<dbReference type="InterPro" id="IPR036179">
    <property type="entry name" value="Ig-like_dom_sf"/>
</dbReference>
<evidence type="ECO:0000313" key="7">
    <source>
        <dbReference type="EMBL" id="CAF1087861.1"/>
    </source>
</evidence>
<reference evidence="7" key="1">
    <citation type="submission" date="2021-02" db="EMBL/GenBank/DDBJ databases">
        <authorList>
            <person name="Nowell W R."/>
        </authorList>
    </citation>
    <scope>NUCLEOTIDE SEQUENCE</scope>
</reference>
<dbReference type="PANTHER" id="PTHR11640">
    <property type="entry name" value="NEPHRIN"/>
    <property type="match status" value="1"/>
</dbReference>
<evidence type="ECO:0000313" key="10">
    <source>
        <dbReference type="Proteomes" id="UP000663870"/>
    </source>
</evidence>
<evidence type="ECO:0000256" key="3">
    <source>
        <dbReference type="ARBA" id="ARBA00023157"/>
    </source>
</evidence>
<dbReference type="GO" id="GO:0098609">
    <property type="term" value="P:cell-cell adhesion"/>
    <property type="evidence" value="ECO:0007669"/>
    <property type="project" value="TreeGrafter"/>
</dbReference>
<keyword evidence="2" id="KW-0472">Membrane</keyword>
<dbReference type="GO" id="GO:0005911">
    <property type="term" value="C:cell-cell junction"/>
    <property type="evidence" value="ECO:0007669"/>
    <property type="project" value="TreeGrafter"/>
</dbReference>
<keyword evidence="10" id="KW-1185">Reference proteome</keyword>
<dbReference type="EMBL" id="CAJNOH010000611">
    <property type="protein sequence ID" value="CAF1087861.1"/>
    <property type="molecule type" value="Genomic_DNA"/>
</dbReference>
<evidence type="ECO:0000256" key="1">
    <source>
        <dbReference type="ARBA" id="ARBA00004479"/>
    </source>
</evidence>
<comment type="subcellular location">
    <subcellularLocation>
        <location evidence="1">Membrane</location>
        <topology evidence="1">Single-pass type I membrane protein</topology>
    </subcellularLocation>
</comment>
<evidence type="ECO:0000256" key="5">
    <source>
        <dbReference type="ARBA" id="ARBA00023319"/>
    </source>
</evidence>
<dbReference type="EMBL" id="CAJNOL010001916">
    <property type="protein sequence ID" value="CAF1437282.1"/>
    <property type="molecule type" value="Genomic_DNA"/>
</dbReference>
<dbReference type="PANTHER" id="PTHR11640:SF31">
    <property type="entry name" value="IRREGULAR CHIASM C-ROUGHEST PROTEIN-RELATED"/>
    <property type="match status" value="1"/>
</dbReference>
<feature type="domain" description="Ig-like" evidence="6">
    <location>
        <begin position="240"/>
        <end position="316"/>
    </location>
</feature>
<dbReference type="AlphaFoldDB" id="A0A814N309"/>
<sequence>MYMITILIITILIPTVKLIRPTIKLTFIPDEKYMSIHQQIEIKCEILNPNERTDSAQLWYVDLITGKHTAISRHLLISPTSDSPDVFKNNKNKRYLYEGKNHIRIRSLQTEDSAKYECNCPDCEESLGSQSRNLDVMKLSTPIWSIEPGWPLHEDTKTIIRCQVENFYPYVGHKILRNHQEITNEGKSSLSNNNIYPQKFTWEATIKPTADWHNSTIYCNVLQGNTEQQASKVLEVLFAPRFIKCNESQYIDPKKNQSTIECSFSGNPQPTLIWFRQTDKKPLLSDNNGGIIINIKNESYGKYKSILTLNKNKLISMPITKIINGQGNKTDENYYQQLLNDGFSVQLNVNGIDKGKRIINIVRDVNQIRSLSSNSSMIISFSSMLLSFLLILHIHQR</sequence>
<dbReference type="InterPro" id="IPR007110">
    <property type="entry name" value="Ig-like_dom"/>
</dbReference>